<dbReference type="RefSeq" id="XP_067485289.1">
    <property type="nucleotide sequence ID" value="XM_067620353.1"/>
</dbReference>
<reference evidence="2" key="1">
    <citation type="journal article" date="2017" name="Genome Biol.">
        <title>Comparative genomics reveals high biological diversity and specific adaptations in the industrially and medically important fungal genus Aspergillus.</title>
        <authorList>
            <person name="de Vries R.P."/>
            <person name="Riley R."/>
            <person name="Wiebenga A."/>
            <person name="Aguilar-Osorio G."/>
            <person name="Amillis S."/>
            <person name="Uchima C.A."/>
            <person name="Anderluh G."/>
            <person name="Asadollahi M."/>
            <person name="Askin M."/>
            <person name="Barry K."/>
            <person name="Battaglia E."/>
            <person name="Bayram O."/>
            <person name="Benocci T."/>
            <person name="Braus-Stromeyer S.A."/>
            <person name="Caldana C."/>
            <person name="Canovas D."/>
            <person name="Cerqueira G.C."/>
            <person name="Chen F."/>
            <person name="Chen W."/>
            <person name="Choi C."/>
            <person name="Clum A."/>
            <person name="Dos Santos R.A."/>
            <person name="Damasio A.R."/>
            <person name="Diallinas G."/>
            <person name="Emri T."/>
            <person name="Fekete E."/>
            <person name="Flipphi M."/>
            <person name="Freyberg S."/>
            <person name="Gallo A."/>
            <person name="Gournas C."/>
            <person name="Habgood R."/>
            <person name="Hainaut M."/>
            <person name="Harispe M.L."/>
            <person name="Henrissat B."/>
            <person name="Hilden K.S."/>
            <person name="Hope R."/>
            <person name="Hossain A."/>
            <person name="Karabika E."/>
            <person name="Karaffa L."/>
            <person name="Karanyi Z."/>
            <person name="Krasevec N."/>
            <person name="Kuo A."/>
            <person name="Kusch H."/>
            <person name="LaButti K."/>
            <person name="Lagendijk E.L."/>
            <person name="Lapidus A."/>
            <person name="Levasseur A."/>
            <person name="Lindquist E."/>
            <person name="Lipzen A."/>
            <person name="Logrieco A.F."/>
            <person name="MacCabe A."/>
            <person name="Maekelae M.R."/>
            <person name="Malavazi I."/>
            <person name="Melin P."/>
            <person name="Meyer V."/>
            <person name="Mielnichuk N."/>
            <person name="Miskei M."/>
            <person name="Molnar A.P."/>
            <person name="Mule G."/>
            <person name="Ngan C.Y."/>
            <person name="Orejas M."/>
            <person name="Orosz E."/>
            <person name="Ouedraogo J.P."/>
            <person name="Overkamp K.M."/>
            <person name="Park H.-S."/>
            <person name="Perrone G."/>
            <person name="Piumi F."/>
            <person name="Punt P.J."/>
            <person name="Ram A.F."/>
            <person name="Ramon A."/>
            <person name="Rauscher S."/>
            <person name="Record E."/>
            <person name="Riano-Pachon D.M."/>
            <person name="Robert V."/>
            <person name="Roehrig J."/>
            <person name="Ruller R."/>
            <person name="Salamov A."/>
            <person name="Salih N.S."/>
            <person name="Samson R.A."/>
            <person name="Sandor E."/>
            <person name="Sanguinetti M."/>
            <person name="Schuetze T."/>
            <person name="Sepcic K."/>
            <person name="Shelest E."/>
            <person name="Sherlock G."/>
            <person name="Sophianopoulou V."/>
            <person name="Squina F.M."/>
            <person name="Sun H."/>
            <person name="Susca A."/>
            <person name="Todd R.B."/>
            <person name="Tsang A."/>
            <person name="Unkles S.E."/>
            <person name="van de Wiele N."/>
            <person name="van Rossen-Uffink D."/>
            <person name="Oliveira J.V."/>
            <person name="Vesth T.C."/>
            <person name="Visser J."/>
            <person name="Yu J.-H."/>
            <person name="Zhou M."/>
            <person name="Andersen M.R."/>
            <person name="Archer D.B."/>
            <person name="Baker S.E."/>
            <person name="Benoit I."/>
            <person name="Brakhage A.A."/>
            <person name="Braus G.H."/>
            <person name="Fischer R."/>
            <person name="Frisvad J.C."/>
            <person name="Goldman G.H."/>
            <person name="Houbraken J."/>
            <person name="Oakley B."/>
            <person name="Pocsi I."/>
            <person name="Scazzocchio C."/>
            <person name="Seiboth B."/>
            <person name="vanKuyk P.A."/>
            <person name="Wortman J."/>
            <person name="Dyer P.S."/>
            <person name="Grigoriev I.V."/>
        </authorList>
    </citation>
    <scope>NUCLEOTIDE SEQUENCE [LARGE SCALE GENOMIC DNA]</scope>
    <source>
        <strain evidence="2">CBS 101740 / IMI 381727 / IBT 21946</strain>
    </source>
</reference>
<organism evidence="1 2">
    <name type="scientific">Aspergillus brasiliensis (strain CBS 101740 / IMI 381727 / IBT 21946)</name>
    <dbReference type="NCBI Taxonomy" id="767769"/>
    <lineage>
        <taxon>Eukaryota</taxon>
        <taxon>Fungi</taxon>
        <taxon>Dikarya</taxon>
        <taxon>Ascomycota</taxon>
        <taxon>Pezizomycotina</taxon>
        <taxon>Eurotiomycetes</taxon>
        <taxon>Eurotiomycetidae</taxon>
        <taxon>Eurotiales</taxon>
        <taxon>Aspergillaceae</taxon>
        <taxon>Aspergillus</taxon>
        <taxon>Aspergillus subgen. Circumdati</taxon>
    </lineage>
</organism>
<dbReference type="STRING" id="767769.A0A1L9V2J2"/>
<dbReference type="PANTHER" id="PTHR40618:SF1">
    <property type="entry name" value="B-ZIP TRANSCRIPTION FACTOR (EUROFUNG)"/>
    <property type="match status" value="1"/>
</dbReference>
<dbReference type="AlphaFoldDB" id="A0A1L9V2J2"/>
<evidence type="ECO:0008006" key="3">
    <source>
        <dbReference type="Google" id="ProtNLM"/>
    </source>
</evidence>
<dbReference type="SUPFAM" id="SSF57959">
    <property type="entry name" value="Leucine zipper domain"/>
    <property type="match status" value="1"/>
</dbReference>
<dbReference type="GeneID" id="93572841"/>
<keyword evidence="2" id="KW-1185">Reference proteome</keyword>
<dbReference type="OMA" id="WFDCYDV"/>
<protein>
    <recommendedName>
        <fullName evidence="3">BZIP domain-containing protein</fullName>
    </recommendedName>
</protein>
<evidence type="ECO:0000313" key="2">
    <source>
        <dbReference type="Proteomes" id="UP000184499"/>
    </source>
</evidence>
<dbReference type="OrthoDB" id="3555317at2759"/>
<dbReference type="GO" id="GO:0003700">
    <property type="term" value="F:DNA-binding transcription factor activity"/>
    <property type="evidence" value="ECO:0007669"/>
    <property type="project" value="InterPro"/>
</dbReference>
<proteinExistence type="predicted"/>
<name>A0A1L9V2J2_ASPBC</name>
<dbReference type="CDD" id="cd14688">
    <property type="entry name" value="bZIP_YAP"/>
    <property type="match status" value="1"/>
</dbReference>
<sequence length="478" mass="53558">MERCSMPRTTFYMGYRGRKGEVAPDSNLGKKYPQMKKKRKTQVRLAQRAYRSRKEATLSTLKGRVDQLETIVEKINKTFLGFTDDLMELGVLTNRPDLAQHLYHTIQQTLTLTHRAISVADDEAINVDTADTDAYVSEAGADAEVPGNTAGNSENSVITTPDAADSQFPRSILLSHPMAQMFDDWASLEPTDHPMTQIGTDVVPNPATTLLADTLFLNVSKPDTTGFAQRLYRACIEQGYQCLKDPSSKPEDLSYTFRLSLKVLPARNLITYFEDFLKLGHHPPAWRWNVPFLSIGGAGTHFNHEQRSYVVGETSSIVRIETEQIDADLRGDWFDCYDVEGYLGENMVKLIRGLAANSRVSASLPHPALDDEPQYQQLFGQASFEQPKRPTFVDEGILIECDPACVSVELQAFHEPPSNTLLCSMGGTMRMGFYELGLISGREVIRKEWDNDNLGIADARDEYAWEYKLSGRDFSNGS</sequence>
<dbReference type="InterPro" id="IPR046347">
    <property type="entry name" value="bZIP_sf"/>
</dbReference>
<gene>
    <name evidence="1" type="ORF">ASPBRDRAFT_191303</name>
</gene>
<dbReference type="PANTHER" id="PTHR40618">
    <property type="entry name" value="B-ZIP TRANSCRIPTION FACTOR (EUROFUNG)-RELATED"/>
    <property type="match status" value="1"/>
</dbReference>
<dbReference type="VEuPathDB" id="FungiDB:ASPBRDRAFT_191303"/>
<dbReference type="EMBL" id="KV878679">
    <property type="protein sequence ID" value="OJJ78042.1"/>
    <property type="molecule type" value="Genomic_DNA"/>
</dbReference>
<dbReference type="Gene3D" id="1.20.5.170">
    <property type="match status" value="1"/>
</dbReference>
<dbReference type="Proteomes" id="UP000184499">
    <property type="component" value="Unassembled WGS sequence"/>
</dbReference>
<accession>A0A1L9V2J2</accession>
<evidence type="ECO:0000313" key="1">
    <source>
        <dbReference type="EMBL" id="OJJ78042.1"/>
    </source>
</evidence>